<keyword evidence="1" id="KW-0732">Signal</keyword>
<dbReference type="InterPro" id="IPR046226">
    <property type="entry name" value="DUF6259"/>
</dbReference>
<dbReference type="AlphaFoldDB" id="A0AAE3VHE9"/>
<evidence type="ECO:0000259" key="2">
    <source>
        <dbReference type="Pfam" id="PF19773"/>
    </source>
</evidence>
<comment type="caution">
    <text evidence="3">The sequence shown here is derived from an EMBL/GenBank/DDBJ whole genome shotgun (WGS) entry which is preliminary data.</text>
</comment>
<reference evidence="3" key="1">
    <citation type="submission" date="2023-07" db="EMBL/GenBank/DDBJ databases">
        <title>Genomic Encyclopedia of Type Strains, Phase IV (KMG-IV): sequencing the most valuable type-strain genomes for metagenomic binning, comparative biology and taxonomic classification.</title>
        <authorList>
            <person name="Goeker M."/>
        </authorList>
    </citation>
    <scope>NUCLEOTIDE SEQUENCE</scope>
    <source>
        <strain evidence="3">DSM 24202</strain>
    </source>
</reference>
<evidence type="ECO:0000256" key="1">
    <source>
        <dbReference type="SAM" id="SignalP"/>
    </source>
</evidence>
<sequence>MRTNGVFFMALAVVGSVLQAQSGDQTFSLTVLGAPASGIVWQLAPRAVAPGTQLECSVQGERVDAQYIPSTHHHGWFAARLSPALVARSQDAALPLDIVVRPATPAPPQPQAEVVMRMPAYTLTMRTDRQGGFPSQIVFPSGRALNSISWEDRVFDNDKSVDNAAFSDVWQLSWDPAPTLAVIADGPICTVVNHRAHFSRQDGTRPPNAPSAQYQWVFFKNDAGLILVEAHYAQPQPHAWKELHFLDWHVNDGALPDWYGGNQGALDKVSTGQVADKKIISIFNAWAALAAQKDFIAVHDGDTRLYVDHAGKRIYLHAATHFSWSPWDQTEANNAAWLQIGTAAESVPDAINGMAKALRPKLTRWQNAAADWRQSVANAARCYGRDDVSRRSFERESADLAIVFGYVDHDGGQSLAIDALVDKADGALLMEQFQALFRLTIQNCQDRSMHTLDSTRPWQNISITPEALLFRGPIGVAGAEDLRVRVLLTAAPDQPGVSWRLEFIPGSDRWRAQSASVGVLSLEPLGTRSHALTPGPEGSVAHDPFSSQMNLARTYPSLWATLGFMAVWDDGRGGGMYIAAHDPTGANKQMSMRNPGGSSQLVVEYDHRLPFWPDDPARTISTPGTVVWRSFRGDWYDATMLYRDWVRKNASWYPPMGPDGRRTTPLWLKQLCIWARVFGEAKTIVPQVRKFRETMGLPCGIHWYQWHQIPFDNDYPHYLPAKEGFAQGVKDIQAMGCYAMPYTNGRLWDTRDRGMEDWQFSAVGKAGATKRADGAVVTETYRSTESDGSKVVLAVMCPGSQTWKDKITENDRTLAVDYGLNGVYMDQIGAGAPVLCEDPTHGHPLGGGAWWVAGYKRILQGVRAVIPADRILATECNSETAVDLLDAMICWHIEAENTVPAYSMIYSGVVFRYGSAYDGNIRAMRMKWAHNLINGNTPGWFPPAFMDDPAMRDYLVPLVHFRHHTIDYFYQGELSRPPLLRDDVPTWAENWNLFGRYSVNTLPCVQTAVRRILDYDYDSQGRRLWASGRVKAALLICTNFSTDDATTALTIDWQELGIDPTKAQAQRVEHDGTRTPFAPALLDQPMLFPAGKTWGIEITPTKN</sequence>
<name>A0AAE3VHE9_9BACT</name>
<feature type="signal peptide" evidence="1">
    <location>
        <begin position="1"/>
        <end position="20"/>
    </location>
</feature>
<organism evidence="3 4">
    <name type="scientific">Oligosphaera ethanolica</name>
    <dbReference type="NCBI Taxonomy" id="760260"/>
    <lineage>
        <taxon>Bacteria</taxon>
        <taxon>Pseudomonadati</taxon>
        <taxon>Lentisphaerota</taxon>
        <taxon>Oligosphaeria</taxon>
        <taxon>Oligosphaerales</taxon>
        <taxon>Oligosphaeraceae</taxon>
        <taxon>Oligosphaera</taxon>
    </lineage>
</organism>
<keyword evidence="4" id="KW-1185">Reference proteome</keyword>
<feature type="chain" id="PRO_5042249710" description="DUF6259 domain-containing protein" evidence="1">
    <location>
        <begin position="21"/>
        <end position="1103"/>
    </location>
</feature>
<dbReference type="Pfam" id="PF19773">
    <property type="entry name" value="DUF6259"/>
    <property type="match status" value="1"/>
</dbReference>
<dbReference type="EMBL" id="JAUSVL010000001">
    <property type="protein sequence ID" value="MDQ0290316.1"/>
    <property type="molecule type" value="Genomic_DNA"/>
</dbReference>
<evidence type="ECO:0000313" key="3">
    <source>
        <dbReference type="EMBL" id="MDQ0290316.1"/>
    </source>
</evidence>
<proteinExistence type="predicted"/>
<dbReference type="Proteomes" id="UP001238163">
    <property type="component" value="Unassembled WGS sequence"/>
</dbReference>
<feature type="domain" description="DUF6259" evidence="2">
    <location>
        <begin position="621"/>
        <end position="917"/>
    </location>
</feature>
<dbReference type="RefSeq" id="WP_307261762.1">
    <property type="nucleotide sequence ID" value="NZ_JAUSVL010000001.1"/>
</dbReference>
<evidence type="ECO:0000313" key="4">
    <source>
        <dbReference type="Proteomes" id="UP001238163"/>
    </source>
</evidence>
<accession>A0AAE3VHE9</accession>
<gene>
    <name evidence="3" type="ORF">J3R75_002423</name>
</gene>
<protein>
    <recommendedName>
        <fullName evidence="2">DUF6259 domain-containing protein</fullName>
    </recommendedName>
</protein>